<evidence type="ECO:0000256" key="9">
    <source>
        <dbReference type="ARBA" id="ARBA00022801"/>
    </source>
</evidence>
<dbReference type="InterPro" id="IPR012778">
    <property type="entry name" value="Pept_M1_aminopeptidase"/>
</dbReference>
<organism evidence="16 17">
    <name type="scientific">Nocardioides terrae</name>
    <dbReference type="NCBI Taxonomy" id="574651"/>
    <lineage>
        <taxon>Bacteria</taxon>
        <taxon>Bacillati</taxon>
        <taxon>Actinomycetota</taxon>
        <taxon>Actinomycetes</taxon>
        <taxon>Propionibacteriales</taxon>
        <taxon>Nocardioidaceae</taxon>
        <taxon>Nocardioides</taxon>
    </lineage>
</organism>
<dbReference type="STRING" id="574651.SAMN04487968_10366"/>
<dbReference type="InterPro" id="IPR050344">
    <property type="entry name" value="Peptidase_M1_aminopeptidases"/>
</dbReference>
<dbReference type="GO" id="GO:0006508">
    <property type="term" value="P:proteolysis"/>
    <property type="evidence" value="ECO:0007669"/>
    <property type="project" value="UniProtKB-KW"/>
</dbReference>
<dbReference type="InterPro" id="IPR042097">
    <property type="entry name" value="Aminopeptidase_N-like_N_sf"/>
</dbReference>
<dbReference type="PRINTS" id="PR00756">
    <property type="entry name" value="ALADIPTASE"/>
</dbReference>
<keyword evidence="11" id="KW-0482">Metalloprotease</keyword>
<dbReference type="GO" id="GO:0043171">
    <property type="term" value="P:peptide catabolic process"/>
    <property type="evidence" value="ECO:0007669"/>
    <property type="project" value="TreeGrafter"/>
</dbReference>
<accession>A0A1I1FVB4</accession>
<keyword evidence="8" id="KW-0479">Metal-binding</keyword>
<dbReference type="GO" id="GO:0016285">
    <property type="term" value="F:alanyl aminopeptidase activity"/>
    <property type="evidence" value="ECO:0007669"/>
    <property type="project" value="UniProtKB-EC"/>
</dbReference>
<dbReference type="CDD" id="cd09602">
    <property type="entry name" value="M1_APN"/>
    <property type="match status" value="1"/>
</dbReference>
<evidence type="ECO:0000256" key="2">
    <source>
        <dbReference type="ARBA" id="ARBA00001947"/>
    </source>
</evidence>
<comment type="similarity">
    <text evidence="3">Belongs to the peptidase M1 family.</text>
</comment>
<dbReference type="SUPFAM" id="SSF63737">
    <property type="entry name" value="Leukotriene A4 hydrolase N-terminal domain"/>
    <property type="match status" value="1"/>
</dbReference>
<evidence type="ECO:0000256" key="13">
    <source>
        <dbReference type="ARBA" id="ARBA00031533"/>
    </source>
</evidence>
<dbReference type="Gene3D" id="1.10.390.10">
    <property type="entry name" value="Neutral Protease Domain 2"/>
    <property type="match status" value="1"/>
</dbReference>
<keyword evidence="6 16" id="KW-0031">Aminopeptidase</keyword>
<proteinExistence type="inferred from homology"/>
<comment type="catalytic activity">
    <reaction evidence="1">
        <text>Release of an N-terminal amino acid, Xaa-|-Yaa- from a peptide, amide or arylamide. Xaa is preferably Ala, but may be most amino acids including Pro (slow action). When a terminal hydrophobic residue is followed by a prolyl residue, the two may be released as an intact Xaa-Pro dipeptide.</text>
        <dbReference type="EC" id="3.4.11.2"/>
    </reaction>
</comment>
<dbReference type="Gene3D" id="2.60.40.1730">
    <property type="entry name" value="tricorn interacting facor f3 domain"/>
    <property type="match status" value="1"/>
</dbReference>
<feature type="domain" description="ERAP1-like C-terminal" evidence="15">
    <location>
        <begin position="506"/>
        <end position="798"/>
    </location>
</feature>
<dbReference type="GO" id="GO:0005615">
    <property type="term" value="C:extracellular space"/>
    <property type="evidence" value="ECO:0007669"/>
    <property type="project" value="TreeGrafter"/>
</dbReference>
<evidence type="ECO:0000313" key="17">
    <source>
        <dbReference type="Proteomes" id="UP000198832"/>
    </source>
</evidence>
<dbReference type="GO" id="GO:0005737">
    <property type="term" value="C:cytoplasm"/>
    <property type="evidence" value="ECO:0007669"/>
    <property type="project" value="TreeGrafter"/>
</dbReference>
<feature type="domain" description="Peptidase M1 membrane alanine aminopeptidase" evidence="14">
    <location>
        <begin position="228"/>
        <end position="442"/>
    </location>
</feature>
<name>A0A1I1FVB4_9ACTN</name>
<evidence type="ECO:0000256" key="7">
    <source>
        <dbReference type="ARBA" id="ARBA00022670"/>
    </source>
</evidence>
<dbReference type="Pfam" id="PF11838">
    <property type="entry name" value="ERAP1_C"/>
    <property type="match status" value="1"/>
</dbReference>
<gene>
    <name evidence="16" type="ORF">SAMN04487968_10366</name>
</gene>
<evidence type="ECO:0000256" key="4">
    <source>
        <dbReference type="ARBA" id="ARBA00012564"/>
    </source>
</evidence>
<evidence type="ECO:0000256" key="3">
    <source>
        <dbReference type="ARBA" id="ARBA00010136"/>
    </source>
</evidence>
<evidence type="ECO:0000259" key="14">
    <source>
        <dbReference type="Pfam" id="PF01433"/>
    </source>
</evidence>
<dbReference type="InterPro" id="IPR001930">
    <property type="entry name" value="Peptidase_M1"/>
</dbReference>
<dbReference type="InterPro" id="IPR014782">
    <property type="entry name" value="Peptidase_M1_dom"/>
</dbReference>
<keyword evidence="9" id="KW-0378">Hydrolase</keyword>
<dbReference type="OrthoDB" id="3885507at2"/>
<dbReference type="InterPro" id="IPR024571">
    <property type="entry name" value="ERAP1-like_C_dom"/>
</dbReference>
<keyword evidence="17" id="KW-1185">Reference proteome</keyword>
<reference evidence="16 17" key="1">
    <citation type="submission" date="2016-10" db="EMBL/GenBank/DDBJ databases">
        <authorList>
            <person name="de Groot N.N."/>
        </authorList>
    </citation>
    <scope>NUCLEOTIDE SEQUENCE [LARGE SCALE GENOMIC DNA]</scope>
    <source>
        <strain evidence="16 17">CGMCC 1.7056</strain>
    </source>
</reference>
<dbReference type="GO" id="GO:0008270">
    <property type="term" value="F:zinc ion binding"/>
    <property type="evidence" value="ECO:0007669"/>
    <property type="project" value="InterPro"/>
</dbReference>
<evidence type="ECO:0000256" key="8">
    <source>
        <dbReference type="ARBA" id="ARBA00022723"/>
    </source>
</evidence>
<dbReference type="RefSeq" id="WP_091120990.1">
    <property type="nucleotide sequence ID" value="NZ_FOLB01000003.1"/>
</dbReference>
<evidence type="ECO:0000256" key="5">
    <source>
        <dbReference type="ARBA" id="ARBA00015611"/>
    </source>
</evidence>
<dbReference type="GO" id="GO:0016020">
    <property type="term" value="C:membrane"/>
    <property type="evidence" value="ECO:0007669"/>
    <property type="project" value="TreeGrafter"/>
</dbReference>
<dbReference type="Proteomes" id="UP000198832">
    <property type="component" value="Unassembled WGS sequence"/>
</dbReference>
<sequence>MPSLTLIEARARAQQISEVSYEVELDLTDADGPTFGSRTVTRFRSTTESTFLELTSARELTVHVDGSLVEPAYDGHRIQLRLDPSEALHEVVVDARLPYTTDGEGMHRAVDAADGETYLGAYLGLDIAQRVYACFDQNDLKAPITTSVAADPRWTVLANGRAVADGAANGDGRWTFEATPPIPPALFTVAAGPWRSVRWQHAGLPFGWHARASLGVELDRDAAELRSVTERCFDHYAGLFDEPYPFDSYDQVLVPGLNWGAQEMPGCVLFRDELLPRGRVPAETRVLRASIIAHEMAHMWFGDSMTMTWWEDTWLQESFADYMGYRVAAGAAGFPGAQVTHEIMQKPAAYLADERRSTHPVAPATEDVPDVDSAATIFDAISYAKGNSVLRQLATWLGDEAFLRGVNDHLTRHRFANASLADLVDALADATDRDVRAWVDLWLRRSGFDTLRVERVDGVPVLHRDGSRPHRVTVTAYDDDLTEVARLLVDVADEPIPLPQLAGRVIVPNAAGETFARIVLDGRSRAAVAAGLSGIGDVVARAVLWTMVLDEVGTRALPVDGLVDLVERHLPVEPDPTVVTAIVEHSLRLVLLRAGAGDVAGLVERVAEACAAGLAAAPAPDVAAAFARGVVVGSMDADLLLGWLDADEVAGQPMTPALRWRAVQRLAELGAVDADGIEAERRLSPGLEADIGVAAALAARPTAEAKSAAWRVAAVADVGNRIFDATFRGLWAAGPGDLLAPYVERYLREAPGWAARGQGFAQVVGRARPPFALTPAQLAMLDEACAGELPTVLRRQWEDWRDDLG</sequence>
<dbReference type="InterPro" id="IPR027268">
    <property type="entry name" value="Peptidase_M4/M1_CTD_sf"/>
</dbReference>
<dbReference type="GO" id="GO:0070006">
    <property type="term" value="F:metalloaminopeptidase activity"/>
    <property type="evidence" value="ECO:0007669"/>
    <property type="project" value="TreeGrafter"/>
</dbReference>
<evidence type="ECO:0000256" key="6">
    <source>
        <dbReference type="ARBA" id="ARBA00022438"/>
    </source>
</evidence>
<dbReference type="Pfam" id="PF01433">
    <property type="entry name" value="Peptidase_M1"/>
    <property type="match status" value="1"/>
</dbReference>
<protein>
    <recommendedName>
        <fullName evidence="5">Aminopeptidase N</fullName>
        <ecNumber evidence="4">3.4.11.2</ecNumber>
    </recommendedName>
    <alternativeName>
        <fullName evidence="12">Alanine aminopeptidase</fullName>
    </alternativeName>
    <alternativeName>
        <fullName evidence="13">Lysyl aminopeptidase</fullName>
    </alternativeName>
</protein>
<dbReference type="GO" id="GO:0042277">
    <property type="term" value="F:peptide binding"/>
    <property type="evidence" value="ECO:0007669"/>
    <property type="project" value="TreeGrafter"/>
</dbReference>
<keyword evidence="10" id="KW-0862">Zinc</keyword>
<evidence type="ECO:0000259" key="15">
    <source>
        <dbReference type="Pfam" id="PF11838"/>
    </source>
</evidence>
<keyword evidence="7" id="KW-0645">Protease</keyword>
<dbReference type="NCBIfam" id="TIGR02412">
    <property type="entry name" value="pepN_strep_liv"/>
    <property type="match status" value="1"/>
</dbReference>
<dbReference type="PANTHER" id="PTHR11533">
    <property type="entry name" value="PROTEASE M1 ZINC METALLOPROTEASE"/>
    <property type="match status" value="1"/>
</dbReference>
<evidence type="ECO:0000256" key="10">
    <source>
        <dbReference type="ARBA" id="ARBA00022833"/>
    </source>
</evidence>
<dbReference type="EC" id="3.4.11.2" evidence="4"/>
<comment type="cofactor">
    <cofactor evidence="2">
        <name>Zn(2+)</name>
        <dbReference type="ChEBI" id="CHEBI:29105"/>
    </cofactor>
</comment>
<dbReference type="SUPFAM" id="SSF55486">
    <property type="entry name" value="Metalloproteases ('zincins'), catalytic domain"/>
    <property type="match status" value="1"/>
</dbReference>
<dbReference type="PANTHER" id="PTHR11533:SF174">
    <property type="entry name" value="PUROMYCIN-SENSITIVE AMINOPEPTIDASE-RELATED"/>
    <property type="match status" value="1"/>
</dbReference>
<evidence type="ECO:0000256" key="11">
    <source>
        <dbReference type="ARBA" id="ARBA00023049"/>
    </source>
</evidence>
<dbReference type="EMBL" id="FOLB01000003">
    <property type="protein sequence ID" value="SFC00930.1"/>
    <property type="molecule type" value="Genomic_DNA"/>
</dbReference>
<dbReference type="AlphaFoldDB" id="A0A1I1FVB4"/>
<evidence type="ECO:0000256" key="12">
    <source>
        <dbReference type="ARBA" id="ARBA00029811"/>
    </source>
</evidence>
<evidence type="ECO:0000313" key="16">
    <source>
        <dbReference type="EMBL" id="SFC00930.1"/>
    </source>
</evidence>
<evidence type="ECO:0000256" key="1">
    <source>
        <dbReference type="ARBA" id="ARBA00000098"/>
    </source>
</evidence>